<dbReference type="InterPro" id="IPR029063">
    <property type="entry name" value="SAM-dependent_MTases_sf"/>
</dbReference>
<proteinExistence type="predicted"/>
<dbReference type="EMBL" id="JADIMU010000022">
    <property type="protein sequence ID" value="MBO8442817.1"/>
    <property type="molecule type" value="Genomic_DNA"/>
</dbReference>
<evidence type="ECO:0008006" key="3">
    <source>
        <dbReference type="Google" id="ProtNLM"/>
    </source>
</evidence>
<dbReference type="SUPFAM" id="SSF53335">
    <property type="entry name" value="S-adenosyl-L-methionine-dependent methyltransferases"/>
    <property type="match status" value="1"/>
</dbReference>
<gene>
    <name evidence="1" type="ORF">IAC42_03565</name>
</gene>
<reference evidence="1" key="1">
    <citation type="submission" date="2020-10" db="EMBL/GenBank/DDBJ databases">
        <authorList>
            <person name="Gilroy R."/>
        </authorList>
    </citation>
    <scope>NUCLEOTIDE SEQUENCE</scope>
    <source>
        <strain evidence="1">11167</strain>
    </source>
</reference>
<dbReference type="AlphaFoldDB" id="A0A9D9HAV9"/>
<accession>A0A9D9HAV9</accession>
<evidence type="ECO:0000313" key="2">
    <source>
        <dbReference type="Proteomes" id="UP000823633"/>
    </source>
</evidence>
<organism evidence="1 2">
    <name type="scientific">Candidatus Aphodenecus pullistercoris</name>
    <dbReference type="NCBI Taxonomy" id="2840669"/>
    <lineage>
        <taxon>Bacteria</taxon>
        <taxon>Pseudomonadati</taxon>
        <taxon>Spirochaetota</taxon>
        <taxon>Spirochaetia</taxon>
        <taxon>Spirochaetales</taxon>
        <taxon>Candidatus Aphodenecus</taxon>
    </lineage>
</organism>
<sequence length="188" mass="20954">MVKDDFLSWLADNSAFYDNLEEVFSGLRPNGRILVVGPFALPAAALMLAQEPDLHVEGICPDQELRALAPGLQWKRGVEGRHETIYAPMVINYIPKKDLVPFLFDVHDALEEGGRFIFSFHDSPRPDLGSGRSVPLWFSSEEAVTKYYTLYDMVNTLAAVGFSIRRIDEVEGDGIIHAVSLECVKGKV</sequence>
<dbReference type="Gene3D" id="3.40.50.150">
    <property type="entry name" value="Vaccinia Virus protein VP39"/>
    <property type="match status" value="1"/>
</dbReference>
<name>A0A9D9HAV9_9SPIR</name>
<comment type="caution">
    <text evidence="1">The sequence shown here is derived from an EMBL/GenBank/DDBJ whole genome shotgun (WGS) entry which is preliminary data.</text>
</comment>
<protein>
    <recommendedName>
        <fullName evidence="3">Methyltransferase</fullName>
    </recommendedName>
</protein>
<dbReference type="Proteomes" id="UP000823633">
    <property type="component" value="Unassembled WGS sequence"/>
</dbReference>
<reference evidence="1" key="2">
    <citation type="journal article" date="2021" name="PeerJ">
        <title>Extensive microbial diversity within the chicken gut microbiome revealed by metagenomics and culture.</title>
        <authorList>
            <person name="Gilroy R."/>
            <person name="Ravi A."/>
            <person name="Getino M."/>
            <person name="Pursley I."/>
            <person name="Horton D.L."/>
            <person name="Alikhan N.F."/>
            <person name="Baker D."/>
            <person name="Gharbi K."/>
            <person name="Hall N."/>
            <person name="Watson M."/>
            <person name="Adriaenssens E.M."/>
            <person name="Foster-Nyarko E."/>
            <person name="Jarju S."/>
            <person name="Secka A."/>
            <person name="Antonio M."/>
            <person name="Oren A."/>
            <person name="Chaudhuri R.R."/>
            <person name="La Ragione R."/>
            <person name="Hildebrand F."/>
            <person name="Pallen M.J."/>
        </authorList>
    </citation>
    <scope>NUCLEOTIDE SEQUENCE</scope>
    <source>
        <strain evidence="1">11167</strain>
    </source>
</reference>
<evidence type="ECO:0000313" key="1">
    <source>
        <dbReference type="EMBL" id="MBO8442817.1"/>
    </source>
</evidence>